<evidence type="ECO:0000256" key="6">
    <source>
        <dbReference type="ARBA" id="ARBA00023069"/>
    </source>
</evidence>
<evidence type="ECO:0000256" key="12">
    <source>
        <dbReference type="PROSITE-ProRule" id="PRU00221"/>
    </source>
</evidence>
<evidence type="ECO:0000256" key="8">
    <source>
        <dbReference type="ARBA" id="ARBA00023273"/>
    </source>
</evidence>
<dbReference type="RefSeq" id="XP_005105982.1">
    <property type="nucleotide sequence ID" value="XM_005105925.3"/>
</dbReference>
<evidence type="ECO:0000256" key="4">
    <source>
        <dbReference type="ARBA" id="ARBA00022737"/>
    </source>
</evidence>
<keyword evidence="4" id="KW-0677">Repeat</keyword>
<dbReference type="SMART" id="SM00320">
    <property type="entry name" value="WD40"/>
    <property type="match status" value="5"/>
</dbReference>
<dbReference type="PROSITE" id="PS50082">
    <property type="entry name" value="WD_REPEATS_2"/>
    <property type="match status" value="1"/>
</dbReference>
<dbReference type="Gene3D" id="2.130.10.10">
    <property type="entry name" value="YVTN repeat-like/Quinoprotein amine dehydrogenase"/>
    <property type="match status" value="2"/>
</dbReference>
<keyword evidence="2" id="KW-0963">Cytoplasm</keyword>
<comment type="subcellular location">
    <subcellularLocation>
        <location evidence="1">Cytoplasm</location>
        <location evidence="1">Cytoskeleton</location>
        <location evidence="1">Flagellum axoneme</location>
    </subcellularLocation>
    <subcellularLocation>
        <location evidence="9">Dynein axonemal particle</location>
    </subcellularLocation>
</comment>
<keyword evidence="6" id="KW-0969">Cilium</keyword>
<evidence type="ECO:0000256" key="7">
    <source>
        <dbReference type="ARBA" id="ARBA00023212"/>
    </source>
</evidence>
<evidence type="ECO:0000313" key="14">
    <source>
        <dbReference type="Proteomes" id="UP000694888"/>
    </source>
</evidence>
<keyword evidence="3 12" id="KW-0853">WD repeat</keyword>
<keyword evidence="5" id="KW-0282">Flagellum</keyword>
<evidence type="ECO:0000313" key="15">
    <source>
        <dbReference type="RefSeq" id="XP_005105982.1"/>
    </source>
</evidence>
<dbReference type="InterPro" id="IPR050687">
    <property type="entry name" value="Dynein_IC"/>
</dbReference>
<organism evidence="14 15">
    <name type="scientific">Aplysia californica</name>
    <name type="common">California sea hare</name>
    <dbReference type="NCBI Taxonomy" id="6500"/>
    <lineage>
        <taxon>Eukaryota</taxon>
        <taxon>Metazoa</taxon>
        <taxon>Spiralia</taxon>
        <taxon>Lophotrochozoa</taxon>
        <taxon>Mollusca</taxon>
        <taxon>Gastropoda</taxon>
        <taxon>Heterobranchia</taxon>
        <taxon>Euthyneura</taxon>
        <taxon>Tectipleura</taxon>
        <taxon>Aplysiida</taxon>
        <taxon>Aplysioidea</taxon>
        <taxon>Aplysiidae</taxon>
        <taxon>Aplysia</taxon>
    </lineage>
</organism>
<feature type="region of interest" description="Disordered" evidence="13">
    <location>
        <begin position="1"/>
        <end position="114"/>
    </location>
</feature>
<feature type="compositionally biased region" description="Polar residues" evidence="13">
    <location>
        <begin position="44"/>
        <end position="57"/>
    </location>
</feature>
<dbReference type="Pfam" id="PF00400">
    <property type="entry name" value="WD40"/>
    <property type="match status" value="2"/>
</dbReference>
<evidence type="ECO:0000256" key="2">
    <source>
        <dbReference type="ARBA" id="ARBA00022490"/>
    </source>
</evidence>
<evidence type="ECO:0000256" key="10">
    <source>
        <dbReference type="ARBA" id="ARBA00040002"/>
    </source>
</evidence>
<dbReference type="Proteomes" id="UP000694888">
    <property type="component" value="Unplaced"/>
</dbReference>
<keyword evidence="8" id="KW-0966">Cell projection</keyword>
<dbReference type="PROSITE" id="PS50294">
    <property type="entry name" value="WD_REPEATS_REGION"/>
    <property type="match status" value="1"/>
</dbReference>
<reference evidence="15" key="1">
    <citation type="submission" date="2025-08" db="UniProtKB">
        <authorList>
            <consortium name="RefSeq"/>
        </authorList>
    </citation>
    <scope>IDENTIFICATION</scope>
</reference>
<feature type="repeat" description="WD" evidence="12">
    <location>
        <begin position="737"/>
        <end position="779"/>
    </location>
</feature>
<evidence type="ECO:0000256" key="3">
    <source>
        <dbReference type="ARBA" id="ARBA00022574"/>
    </source>
</evidence>
<accession>A0ABM0K0N5</accession>
<evidence type="ECO:0000256" key="13">
    <source>
        <dbReference type="SAM" id="MobiDB-lite"/>
    </source>
</evidence>
<dbReference type="SUPFAM" id="SSF50978">
    <property type="entry name" value="WD40 repeat-like"/>
    <property type="match status" value="1"/>
</dbReference>
<dbReference type="GeneID" id="101847756"/>
<evidence type="ECO:0000256" key="5">
    <source>
        <dbReference type="ARBA" id="ARBA00022846"/>
    </source>
</evidence>
<dbReference type="InterPro" id="IPR001680">
    <property type="entry name" value="WD40_rpt"/>
</dbReference>
<feature type="compositionally biased region" description="Basic and acidic residues" evidence="13">
    <location>
        <begin position="295"/>
        <end position="314"/>
    </location>
</feature>
<feature type="compositionally biased region" description="Acidic residues" evidence="13">
    <location>
        <begin position="895"/>
        <end position="904"/>
    </location>
</feature>
<feature type="region of interest" description="Disordered" evidence="13">
    <location>
        <begin position="295"/>
        <end position="393"/>
    </location>
</feature>
<dbReference type="InterPro" id="IPR036322">
    <property type="entry name" value="WD40_repeat_dom_sf"/>
</dbReference>
<feature type="region of interest" description="Disordered" evidence="13">
    <location>
        <begin position="874"/>
        <end position="904"/>
    </location>
</feature>
<dbReference type="PANTHER" id="PTHR12442:SF12">
    <property type="entry name" value="DYNEIN AXONEMAL INTERMEDIATE CHAIN 4"/>
    <property type="match status" value="1"/>
</dbReference>
<feature type="compositionally biased region" description="Polar residues" evidence="13">
    <location>
        <begin position="376"/>
        <end position="393"/>
    </location>
</feature>
<sequence length="904" mass="99287">MSSSRQNKKQLLAPGRGYGVHDSNRSKNASTSKGSKMGGRNPAFASTRSTMVSSASKRQAPGVAGSEKSANTRIPVQIFDESGKDVTPLPLLHMDPNMMKKNQPVLGDSSVGTPTDLMSQASASIYGTQAGTATTSVFGGGPFTRSVFTQSYDTGSDSIPPDETGSPDLTTFSEVRHKRQEVQEIPTEEDLVKIVDITLTETDTIWMFDMPDIKVSKECEEATDIIERNKAYAELQKSRVGNDLYAERGMNTFNEPPKMKSVSTIKIDTAAVAVECTNWDMFDTYDALEKEKKALTEGDHEHPGVLDPEAKAKEEAEEEEGTISRPSSPKEDEGGEQTGEKEPSAGAEEVGEVKSTTEQAGSRIGSAVPTGRESRNTVASSVLGSEVQSTLETTVELTDREKLTQEWDELTKSEKLRHHLFLMERVVNLNTYQNKQALYRGFKPLIEKARKASSVAGDRGDGDDGGLEMRVVQSKKTSLDAVIDLPIPEAFQVVAEEKSASTVSVQDMGPNLDRLWSYNCNLTRNKNVSCIAWNKSNLDLVAVGYGQFEFTKQKPGIVCCWCIKNPEYPERVFTSKHGVTALDFSTANANLLAVGYYDGGIAVYNVRKSVDEPVLDNFTTAGKHLAPVWQLKWIEKERGSGEERAEVLISISADGRVTQWSIRKGFESYDVMKLKKMPTRMAGRAREKKGEAFISRYAGGMCFDFHSRDSNIYLAGTEEGYIHKCSCSHNEQYLESYHGHTGPVYSIQWSPFVPDIFLSCSADWTIKLWHQDKTKPILSFHSCTKAVNDICWSPWSSTVFACVNEGAVEVWDLAQSTLDAVYTISPTSGAKQTSVSFSKNSQCLLVGDNEGQVTVYELRCMPGPAEDQEHALNSVIESSLASQLPGPTDGAGDGTQEEMDEPEM</sequence>
<keyword evidence="7" id="KW-0206">Cytoskeleton</keyword>
<dbReference type="InterPro" id="IPR015943">
    <property type="entry name" value="WD40/YVTN_repeat-like_dom_sf"/>
</dbReference>
<name>A0ABM0K0N5_APLCA</name>
<dbReference type="PANTHER" id="PTHR12442">
    <property type="entry name" value="DYNEIN INTERMEDIATE CHAIN"/>
    <property type="match status" value="1"/>
</dbReference>
<evidence type="ECO:0000256" key="9">
    <source>
        <dbReference type="ARBA" id="ARBA00024190"/>
    </source>
</evidence>
<evidence type="ECO:0000256" key="1">
    <source>
        <dbReference type="ARBA" id="ARBA00004611"/>
    </source>
</evidence>
<feature type="region of interest" description="Disordered" evidence="13">
    <location>
        <begin position="149"/>
        <end position="168"/>
    </location>
</feature>
<keyword evidence="14" id="KW-1185">Reference proteome</keyword>
<protein>
    <recommendedName>
        <fullName evidence="10">Dynein axonemal intermediate chain 4</fullName>
    </recommendedName>
    <alternativeName>
        <fullName evidence="11">WD repeat-containing protein 78</fullName>
    </alternativeName>
</protein>
<evidence type="ECO:0000256" key="11">
    <source>
        <dbReference type="ARBA" id="ARBA00041557"/>
    </source>
</evidence>
<feature type="compositionally biased region" description="Basic and acidic residues" evidence="13">
    <location>
        <begin position="328"/>
        <end position="343"/>
    </location>
</feature>
<gene>
    <name evidence="15" type="primary">LOC101847756</name>
</gene>
<proteinExistence type="predicted"/>